<gene>
    <name evidence="2" type="ORF">GA0061105_10864</name>
</gene>
<sequence>MIALMTMILGWLVYSAMSAWAGCPICTSMNRPAAPKSATMDHAMAGMNMPAATGKAEALKDPRATGRAAHMPLCAACLPPAAMADRDAKPVFLYPAPALARVLDDNRPAPLAPPPRMF</sequence>
<feature type="signal peptide" evidence="1">
    <location>
        <begin position="1"/>
        <end position="21"/>
    </location>
</feature>
<keyword evidence="1" id="KW-0732">Signal</keyword>
<protein>
    <recommendedName>
        <fullName evidence="4">DUF2946 domain-containing protein</fullName>
    </recommendedName>
</protein>
<dbReference type="STRING" id="1138170.GA0061105_10864"/>
<evidence type="ECO:0000313" key="3">
    <source>
        <dbReference type="Proteomes" id="UP000198723"/>
    </source>
</evidence>
<feature type="chain" id="PRO_5008687287" description="DUF2946 domain-containing protein" evidence="1">
    <location>
        <begin position="22"/>
        <end position="118"/>
    </location>
</feature>
<dbReference type="EMBL" id="FMAJ01000008">
    <property type="protein sequence ID" value="SCB59707.1"/>
    <property type="molecule type" value="Genomic_DNA"/>
</dbReference>
<dbReference type="AlphaFoldDB" id="A0A1C3Y5D4"/>
<evidence type="ECO:0008006" key="4">
    <source>
        <dbReference type="Google" id="ProtNLM"/>
    </source>
</evidence>
<evidence type="ECO:0000256" key="1">
    <source>
        <dbReference type="SAM" id="SignalP"/>
    </source>
</evidence>
<accession>A0A1C3Y5D4</accession>
<evidence type="ECO:0000313" key="2">
    <source>
        <dbReference type="EMBL" id="SCB59707.1"/>
    </source>
</evidence>
<organism evidence="2 3">
    <name type="scientific">Rhizobium aethiopicum</name>
    <dbReference type="NCBI Taxonomy" id="1138170"/>
    <lineage>
        <taxon>Bacteria</taxon>
        <taxon>Pseudomonadati</taxon>
        <taxon>Pseudomonadota</taxon>
        <taxon>Alphaproteobacteria</taxon>
        <taxon>Hyphomicrobiales</taxon>
        <taxon>Rhizobiaceae</taxon>
        <taxon>Rhizobium/Agrobacterium group</taxon>
        <taxon>Rhizobium</taxon>
    </lineage>
</organism>
<dbReference type="Proteomes" id="UP000198723">
    <property type="component" value="Unassembled WGS sequence"/>
</dbReference>
<reference evidence="2 3" key="1">
    <citation type="submission" date="2016-08" db="EMBL/GenBank/DDBJ databases">
        <authorList>
            <person name="Seilhamer J.J."/>
        </authorList>
    </citation>
    <scope>NUCLEOTIDE SEQUENCE [LARGE SCALE GENOMIC DNA]</scope>
    <source>
        <strain evidence="2 3">HBR26</strain>
    </source>
</reference>
<proteinExistence type="predicted"/>
<name>A0A1C3Y5D4_9HYPH</name>